<dbReference type="Pfam" id="PF02355">
    <property type="entry name" value="SecD_SecF_C"/>
    <property type="match status" value="1"/>
</dbReference>
<feature type="transmembrane region" description="Helical" evidence="9">
    <location>
        <begin position="498"/>
        <end position="519"/>
    </location>
</feature>
<dbReference type="KEGG" id="hru:Halru_0097"/>
<keyword evidence="5 9" id="KW-0653">Protein transport</keyword>
<keyword evidence="6 9" id="KW-1133">Transmembrane helix</keyword>
<dbReference type="OrthoDB" id="146638at2157"/>
<dbReference type="STRING" id="797302.Halru_0097"/>
<feature type="transmembrane region" description="Helical" evidence="9">
    <location>
        <begin position="403"/>
        <end position="420"/>
    </location>
</feature>
<evidence type="ECO:0000256" key="8">
    <source>
        <dbReference type="ARBA" id="ARBA00023136"/>
    </source>
</evidence>
<keyword evidence="12" id="KW-1185">Reference proteome</keyword>
<feature type="transmembrane region" description="Helical" evidence="9">
    <location>
        <begin position="427"/>
        <end position="449"/>
    </location>
</feature>
<proteinExistence type="inferred from homology"/>
<dbReference type="SUPFAM" id="SSF82866">
    <property type="entry name" value="Multidrug efflux transporter AcrB transmembrane domain"/>
    <property type="match status" value="1"/>
</dbReference>
<feature type="transmembrane region" description="Helical" evidence="9">
    <location>
        <begin position="455"/>
        <end position="477"/>
    </location>
</feature>
<dbReference type="EMBL" id="CP003050">
    <property type="protein sequence ID" value="AGB14749.1"/>
    <property type="molecule type" value="Genomic_DNA"/>
</dbReference>
<dbReference type="InterPro" id="IPR048634">
    <property type="entry name" value="SecD_SecF_C"/>
</dbReference>
<keyword evidence="3 9" id="KW-1003">Cell membrane</keyword>
<dbReference type="eggNOG" id="arCOG03055">
    <property type="taxonomic scope" value="Archaea"/>
</dbReference>
<dbReference type="Gene3D" id="1.20.1640.10">
    <property type="entry name" value="Multidrug efflux transporter AcrB transmembrane domain"/>
    <property type="match status" value="1"/>
</dbReference>
<evidence type="ECO:0000256" key="7">
    <source>
        <dbReference type="ARBA" id="ARBA00023010"/>
    </source>
</evidence>
<dbReference type="GO" id="GO:0006605">
    <property type="term" value="P:protein targeting"/>
    <property type="evidence" value="ECO:0007669"/>
    <property type="project" value="UniProtKB-UniRule"/>
</dbReference>
<dbReference type="AlphaFoldDB" id="L0I7S3"/>
<protein>
    <recommendedName>
        <fullName evidence="9">Protein-export membrane protein SecD</fullName>
    </recommendedName>
</protein>
<gene>
    <name evidence="9" type="primary">secD</name>
    <name evidence="11" type="ordered locus">Halru_0097</name>
</gene>
<evidence type="ECO:0000313" key="12">
    <source>
        <dbReference type="Proteomes" id="UP000010846"/>
    </source>
</evidence>
<dbReference type="GeneID" id="14377637"/>
<dbReference type="InterPro" id="IPR022813">
    <property type="entry name" value="SecD/SecF_arch_bac"/>
</dbReference>
<dbReference type="GO" id="GO:0005886">
    <property type="term" value="C:plasma membrane"/>
    <property type="evidence" value="ECO:0007669"/>
    <property type="project" value="UniProtKB-SubCell"/>
</dbReference>
<evidence type="ECO:0000259" key="10">
    <source>
        <dbReference type="Pfam" id="PF02355"/>
    </source>
</evidence>
<keyword evidence="7 9" id="KW-0811">Translocation</keyword>
<evidence type="ECO:0000313" key="11">
    <source>
        <dbReference type="EMBL" id="AGB14749.1"/>
    </source>
</evidence>
<evidence type="ECO:0000256" key="1">
    <source>
        <dbReference type="ARBA" id="ARBA00004651"/>
    </source>
</evidence>
<name>L0I7S3_HALRX</name>
<dbReference type="InterPro" id="IPR024912">
    <property type="entry name" value="SecD_arc"/>
</dbReference>
<dbReference type="RefSeq" id="WP_015299452.1">
    <property type="nucleotide sequence ID" value="NC_019964.1"/>
</dbReference>
<evidence type="ECO:0000256" key="4">
    <source>
        <dbReference type="ARBA" id="ARBA00022692"/>
    </source>
</evidence>
<accession>L0I7S3</accession>
<reference evidence="11" key="1">
    <citation type="submission" date="2011-09" db="EMBL/GenBank/DDBJ databases">
        <title>Complete sequence of Halovivax ruber XH-70.</title>
        <authorList>
            <consortium name="US DOE Joint Genome Institute"/>
            <person name="Lucas S."/>
            <person name="Han J."/>
            <person name="Lapidus A."/>
            <person name="Cheng J.-F."/>
            <person name="Goodwin L."/>
            <person name="Pitluck S."/>
            <person name="Peters L."/>
            <person name="Mikhailova N."/>
            <person name="Davenport K."/>
            <person name="Detter J.C."/>
            <person name="Han C."/>
            <person name="Tapia R."/>
            <person name="Land M."/>
            <person name="Hauser L."/>
            <person name="Kyrpides N."/>
            <person name="Ivanova N."/>
            <person name="Pagani I."/>
            <person name="Sproer C."/>
            <person name="Anderson I."/>
            <person name="Woyke T."/>
        </authorList>
    </citation>
    <scope>NUCLEOTIDE SEQUENCE</scope>
    <source>
        <strain evidence="11">XH-70</strain>
    </source>
</reference>
<comment type="function">
    <text evidence="9">Involved in protein export.</text>
</comment>
<dbReference type="PANTHER" id="PTHR30081">
    <property type="entry name" value="PROTEIN-EXPORT MEMBRANE PROTEIN SEC"/>
    <property type="match status" value="1"/>
</dbReference>
<comment type="subunit">
    <text evidence="9">Part of the protein translocation apparatus. Forms a complex with SecF.</text>
</comment>
<keyword evidence="2 9" id="KW-0813">Transport</keyword>
<dbReference type="PANTHER" id="PTHR30081:SF1">
    <property type="entry name" value="PROTEIN TRANSLOCASE SUBUNIT SECD"/>
    <property type="match status" value="1"/>
</dbReference>
<evidence type="ECO:0000256" key="9">
    <source>
        <dbReference type="HAMAP-Rule" id="MF_01463"/>
    </source>
</evidence>
<comment type="similarity">
    <text evidence="9">Belongs to the SecD/SecF family. SecD subfamily.</text>
</comment>
<sequence>MSARETFSKWWRIAVLVLLVSVALYALFIPGGMFGSADDGPVGDANETETDDSLHNLVFGLDLDGGARISAPATGMTVDDVTLDHGGTPEQAQQAGSDLESTLRESFQSEYDDFQAADVTVRYHQGDDSYTVEVFNDNVSAAAFAETLSAEGHDVSESDVENRVTEETRSSMVSVITSKLNQAGLSGGQAYTTETLGGEHYIVAEAPGYTAEELRALLEQRGSIEVRAYVPDGNGSQENITLLQQEDFDNIEPAEYDNERNQHQVGVTLHDGPAAEFESQMNDIGFTTEGVEQCSIRQNADGNYDFSDSGDQWCLLTMSDGEVVSALGLDRGLATSMQSGEWKNNPRYNMVTGSGEGNEEAAQHAREISMNLQAGALDAPLDFGNAQVMSVQSSLGDQYKTDSVLIGLVAVFAVSGMVYVRYRDPRVALPMILTALSEVVILLGVAAAAEMAITLAHVAGFIAVVGTGVDDLVIIADEVMDEGAVSQARIFDNRFRKAFWTIGAAAATTIIAMSPLAVSSSLGDLQGFAIITILGVLIGVFVTRPAYGSILRKLLTSEE</sequence>
<feature type="domain" description="Protein export membrane protein SecD/SecF C-terminal" evidence="10">
    <location>
        <begin position="383"/>
        <end position="541"/>
    </location>
</feature>
<dbReference type="HAMAP" id="MF_01463_A">
    <property type="entry name" value="SecD_A"/>
    <property type="match status" value="1"/>
</dbReference>
<evidence type="ECO:0000256" key="3">
    <source>
        <dbReference type="ARBA" id="ARBA00022475"/>
    </source>
</evidence>
<evidence type="ECO:0000256" key="2">
    <source>
        <dbReference type="ARBA" id="ARBA00022448"/>
    </source>
</evidence>
<dbReference type="Proteomes" id="UP000010846">
    <property type="component" value="Chromosome"/>
</dbReference>
<evidence type="ECO:0000256" key="6">
    <source>
        <dbReference type="ARBA" id="ARBA00022989"/>
    </source>
</evidence>
<comment type="subcellular location">
    <subcellularLocation>
        <location evidence="1 9">Cell membrane</location>
        <topology evidence="1 9">Multi-pass membrane protein</topology>
    </subcellularLocation>
</comment>
<comment type="caution">
    <text evidence="9">Lacks conserved residue(s) required for the propagation of feature annotation.</text>
</comment>
<organism evidence="11 12">
    <name type="scientific">Halovivax ruber (strain DSM 18193 / JCM 13892 / XH-70)</name>
    <dbReference type="NCBI Taxonomy" id="797302"/>
    <lineage>
        <taxon>Archaea</taxon>
        <taxon>Methanobacteriati</taxon>
        <taxon>Methanobacteriota</taxon>
        <taxon>Stenosarchaea group</taxon>
        <taxon>Halobacteria</taxon>
        <taxon>Halobacteriales</taxon>
        <taxon>Natrialbaceae</taxon>
        <taxon>Halovivax</taxon>
    </lineage>
</organism>
<keyword evidence="8 9" id="KW-0472">Membrane</keyword>
<feature type="transmembrane region" description="Helical" evidence="9">
    <location>
        <begin position="525"/>
        <end position="543"/>
    </location>
</feature>
<dbReference type="GO" id="GO:0065002">
    <property type="term" value="P:intracellular protein transmembrane transport"/>
    <property type="evidence" value="ECO:0007669"/>
    <property type="project" value="UniProtKB-UniRule"/>
</dbReference>
<evidence type="ECO:0000256" key="5">
    <source>
        <dbReference type="ARBA" id="ARBA00022927"/>
    </source>
</evidence>
<dbReference type="HOGENOM" id="CLU_007894_5_0_2"/>
<keyword evidence="4 9" id="KW-0812">Transmembrane</keyword>